<keyword evidence="4 6" id="KW-0012">Acyltransferase</keyword>
<evidence type="ECO:0000256" key="2">
    <source>
        <dbReference type="ARBA" id="ARBA00012705"/>
    </source>
</evidence>
<evidence type="ECO:0000256" key="1">
    <source>
        <dbReference type="ARBA" id="ARBA00010982"/>
    </source>
</evidence>
<proteinExistence type="inferred from homology"/>
<evidence type="ECO:0000256" key="5">
    <source>
        <dbReference type="ARBA" id="ARBA00030755"/>
    </source>
</evidence>
<dbReference type="PANTHER" id="PTHR18919:SF107">
    <property type="entry name" value="ACETYL-COA ACETYLTRANSFERASE, CYTOSOLIC"/>
    <property type="match status" value="1"/>
</dbReference>
<dbReference type="Pfam" id="PF00108">
    <property type="entry name" value="Thiolase_N"/>
    <property type="match status" value="1"/>
</dbReference>
<dbReference type="InterPro" id="IPR020616">
    <property type="entry name" value="Thiolase_N"/>
</dbReference>
<evidence type="ECO:0000259" key="7">
    <source>
        <dbReference type="Pfam" id="PF00108"/>
    </source>
</evidence>
<dbReference type="InterPro" id="IPR020617">
    <property type="entry name" value="Thiolase_C"/>
</dbReference>
<protein>
    <recommendedName>
        <fullName evidence="2">acetyl-CoA C-acetyltransferase</fullName>
        <ecNumber evidence="2">2.3.1.9</ecNumber>
    </recommendedName>
    <alternativeName>
        <fullName evidence="5">Acetoacetyl-CoA thiolase</fullName>
    </alternativeName>
</protein>
<dbReference type="PROSITE" id="PS00737">
    <property type="entry name" value="THIOLASE_2"/>
    <property type="match status" value="1"/>
</dbReference>
<feature type="domain" description="Thiolase N-terminal" evidence="7">
    <location>
        <begin position="4"/>
        <end position="246"/>
    </location>
</feature>
<dbReference type="CDD" id="cd00751">
    <property type="entry name" value="thiolase"/>
    <property type="match status" value="1"/>
</dbReference>
<evidence type="ECO:0000256" key="3">
    <source>
        <dbReference type="ARBA" id="ARBA00022679"/>
    </source>
</evidence>
<dbReference type="InterPro" id="IPR016039">
    <property type="entry name" value="Thiolase-like"/>
</dbReference>
<dbReference type="Pfam" id="PF02803">
    <property type="entry name" value="Thiolase_C"/>
    <property type="match status" value="1"/>
</dbReference>
<comment type="similarity">
    <text evidence="1 6">Belongs to the thiolase-like superfamily. Thiolase family.</text>
</comment>
<evidence type="ECO:0000313" key="10">
    <source>
        <dbReference type="Proteomes" id="UP001595987"/>
    </source>
</evidence>
<dbReference type="PANTHER" id="PTHR18919">
    <property type="entry name" value="ACETYL-COA C-ACYLTRANSFERASE"/>
    <property type="match status" value="1"/>
</dbReference>
<accession>A0ABV9JDS4</accession>
<comment type="caution">
    <text evidence="9">The sequence shown here is derived from an EMBL/GenBank/DDBJ whole genome shotgun (WGS) entry which is preliminary data.</text>
</comment>
<dbReference type="InterPro" id="IPR020613">
    <property type="entry name" value="Thiolase_CS"/>
</dbReference>
<dbReference type="Gene3D" id="3.40.47.10">
    <property type="match status" value="2"/>
</dbReference>
<keyword evidence="10" id="KW-1185">Reference proteome</keyword>
<name>A0ABV9JDS4_9LACT</name>
<dbReference type="InterPro" id="IPR020610">
    <property type="entry name" value="Thiolase_AS"/>
</dbReference>
<dbReference type="PIRSF" id="PIRSF000429">
    <property type="entry name" value="Ac-CoA_Ac_transf"/>
    <property type="match status" value="1"/>
</dbReference>
<evidence type="ECO:0000259" key="8">
    <source>
        <dbReference type="Pfam" id="PF02803"/>
    </source>
</evidence>
<feature type="domain" description="Thiolase C-terminal" evidence="8">
    <location>
        <begin position="257"/>
        <end position="375"/>
    </location>
</feature>
<evidence type="ECO:0000313" key="9">
    <source>
        <dbReference type="EMBL" id="MFC4652194.1"/>
    </source>
</evidence>
<gene>
    <name evidence="9" type="ORF">ACFO26_04670</name>
</gene>
<dbReference type="NCBIfam" id="TIGR01930">
    <property type="entry name" value="AcCoA-C-Actrans"/>
    <property type="match status" value="1"/>
</dbReference>
<sequence>MKDIVILDSIRTPIGKYKGKLSNYSSVELGTKVVGKLLERNQAVKSDIAQLIFGSVITAGQGQNVARQISVKSGLSVEIPAMTVNEVCGSGMKAALLARQLIALDEAEVIIAGGTENMSASPMISTDETSQPVQAFVTDGLIDAFSENLMGLTVEVIAEDNKISRLEMDGFALKSHQKALIAQKTHKFDNEILDFGEGIKDQPVRSDTSLEKLAHLRPAFKAEGQITAGNASPVNDGATALLLSSRDYAEKHKLSYLSIIKEAVEIGVEPKNMAISPIKAIKKLLEKVKMTVDDIDFFEINEAFAASSIVIERELGIDSSKVNIYGGAIALGHPLGSTGARLLGTLARQLIQEKKRYGITSLCIGGGLGLAVLLENPNFTK</sequence>
<dbReference type="EMBL" id="JBHSGD010000005">
    <property type="protein sequence ID" value="MFC4652194.1"/>
    <property type="molecule type" value="Genomic_DNA"/>
</dbReference>
<dbReference type="Proteomes" id="UP001595987">
    <property type="component" value="Unassembled WGS sequence"/>
</dbReference>
<dbReference type="SUPFAM" id="SSF53901">
    <property type="entry name" value="Thiolase-like"/>
    <property type="match status" value="2"/>
</dbReference>
<dbReference type="RefSeq" id="WP_213535472.1">
    <property type="nucleotide sequence ID" value="NZ_BOVQ01000004.1"/>
</dbReference>
<reference evidence="10" key="1">
    <citation type="journal article" date="2019" name="Int. J. Syst. Evol. Microbiol.">
        <title>The Global Catalogue of Microorganisms (GCM) 10K type strain sequencing project: providing services to taxonomists for standard genome sequencing and annotation.</title>
        <authorList>
            <consortium name="The Broad Institute Genomics Platform"/>
            <consortium name="The Broad Institute Genome Sequencing Center for Infectious Disease"/>
            <person name="Wu L."/>
            <person name="Ma J."/>
        </authorList>
    </citation>
    <scope>NUCLEOTIDE SEQUENCE [LARGE SCALE GENOMIC DNA]</scope>
    <source>
        <strain evidence="10">CCUG 63287</strain>
    </source>
</reference>
<dbReference type="InterPro" id="IPR002155">
    <property type="entry name" value="Thiolase"/>
</dbReference>
<keyword evidence="3 6" id="KW-0808">Transferase</keyword>
<evidence type="ECO:0000256" key="4">
    <source>
        <dbReference type="ARBA" id="ARBA00023315"/>
    </source>
</evidence>
<dbReference type="PROSITE" id="PS00099">
    <property type="entry name" value="THIOLASE_3"/>
    <property type="match status" value="1"/>
</dbReference>
<organism evidence="9 10">
    <name type="scientific">Lactococcus nasutitermitis</name>
    <dbReference type="NCBI Taxonomy" id="1652957"/>
    <lineage>
        <taxon>Bacteria</taxon>
        <taxon>Bacillati</taxon>
        <taxon>Bacillota</taxon>
        <taxon>Bacilli</taxon>
        <taxon>Lactobacillales</taxon>
        <taxon>Streptococcaceae</taxon>
        <taxon>Lactococcus</taxon>
    </lineage>
</organism>
<evidence type="ECO:0000256" key="6">
    <source>
        <dbReference type="RuleBase" id="RU003557"/>
    </source>
</evidence>
<dbReference type="EC" id="2.3.1.9" evidence="2"/>